<organism evidence="1 2">
    <name type="scientific">Mikania micrantha</name>
    <name type="common">bitter vine</name>
    <dbReference type="NCBI Taxonomy" id="192012"/>
    <lineage>
        <taxon>Eukaryota</taxon>
        <taxon>Viridiplantae</taxon>
        <taxon>Streptophyta</taxon>
        <taxon>Embryophyta</taxon>
        <taxon>Tracheophyta</taxon>
        <taxon>Spermatophyta</taxon>
        <taxon>Magnoliopsida</taxon>
        <taxon>eudicotyledons</taxon>
        <taxon>Gunneridae</taxon>
        <taxon>Pentapetalae</taxon>
        <taxon>asterids</taxon>
        <taxon>campanulids</taxon>
        <taxon>Asterales</taxon>
        <taxon>Asteraceae</taxon>
        <taxon>Asteroideae</taxon>
        <taxon>Heliantheae alliance</taxon>
        <taxon>Eupatorieae</taxon>
        <taxon>Mikania</taxon>
    </lineage>
</organism>
<protein>
    <submittedName>
        <fullName evidence="1">Uncharacterized protein</fullName>
    </submittedName>
</protein>
<dbReference type="Proteomes" id="UP000326396">
    <property type="component" value="Linkage Group LG15"/>
</dbReference>
<gene>
    <name evidence="1" type="ORF">E3N88_13936</name>
</gene>
<name>A0A5N6P2M7_9ASTR</name>
<accession>A0A5N6P2M7</accession>
<sequence length="169" mass="18841">MVDPNQASNMLESTGVFVDSIDTSRTLHVYTNSNIVDTDTQAYPSGYVAFAGDKGGFITREGILSNGQVSFDKLRYVKQLENNLLSVSQICDKQYKVLFDDSSCYILKQGVTIPEDWILMSAPRKQDLYVLNMATASTTSSSASCFMTKQSHKLKKLDDTLKLYYQVSS</sequence>
<evidence type="ECO:0000313" key="1">
    <source>
        <dbReference type="EMBL" id="KAD5802576.1"/>
    </source>
</evidence>
<dbReference type="EMBL" id="SZYD01000007">
    <property type="protein sequence ID" value="KAD5802576.1"/>
    <property type="molecule type" value="Genomic_DNA"/>
</dbReference>
<evidence type="ECO:0000313" key="2">
    <source>
        <dbReference type="Proteomes" id="UP000326396"/>
    </source>
</evidence>
<comment type="caution">
    <text evidence="1">The sequence shown here is derived from an EMBL/GenBank/DDBJ whole genome shotgun (WGS) entry which is preliminary data.</text>
</comment>
<proteinExistence type="predicted"/>
<dbReference type="AlphaFoldDB" id="A0A5N6P2M7"/>
<reference evidence="1 2" key="1">
    <citation type="submission" date="2019-05" db="EMBL/GenBank/DDBJ databases">
        <title>Mikania micrantha, genome provides insights into the molecular mechanism of rapid growth.</title>
        <authorList>
            <person name="Liu B."/>
        </authorList>
    </citation>
    <scope>NUCLEOTIDE SEQUENCE [LARGE SCALE GENOMIC DNA]</scope>
    <source>
        <strain evidence="1">NLD-2019</strain>
        <tissue evidence="1">Leaf</tissue>
    </source>
</reference>
<keyword evidence="2" id="KW-1185">Reference proteome</keyword>
<dbReference type="OrthoDB" id="1932348at2759"/>